<dbReference type="Proteomes" id="UP000594262">
    <property type="component" value="Unplaced"/>
</dbReference>
<dbReference type="GO" id="GO:0016491">
    <property type="term" value="F:oxidoreductase activity"/>
    <property type="evidence" value="ECO:0007669"/>
    <property type="project" value="UniProtKB-KW"/>
</dbReference>
<dbReference type="Gene3D" id="3.60.130.10">
    <property type="entry name" value="Clavaminate synthase-like"/>
    <property type="match status" value="1"/>
</dbReference>
<organism evidence="3 4">
    <name type="scientific">Clytia hemisphaerica</name>
    <dbReference type="NCBI Taxonomy" id="252671"/>
    <lineage>
        <taxon>Eukaryota</taxon>
        <taxon>Metazoa</taxon>
        <taxon>Cnidaria</taxon>
        <taxon>Hydrozoa</taxon>
        <taxon>Hydroidolina</taxon>
        <taxon>Leptothecata</taxon>
        <taxon>Obeliida</taxon>
        <taxon>Clytiidae</taxon>
        <taxon>Clytia</taxon>
    </lineage>
</organism>
<dbReference type="OrthoDB" id="408743at2759"/>
<dbReference type="AlphaFoldDB" id="A0A7M5V529"/>
<dbReference type="EnsemblMetazoa" id="CLYHEMT003771.1">
    <property type="protein sequence ID" value="CLYHEMP003771.1"/>
    <property type="gene ID" value="CLYHEMG003771"/>
</dbReference>
<keyword evidence="4" id="KW-1185">Reference proteome</keyword>
<evidence type="ECO:0000313" key="4">
    <source>
        <dbReference type="Proteomes" id="UP000594262"/>
    </source>
</evidence>
<proteinExistence type="predicted"/>
<accession>A0A7M5V529</accession>
<protein>
    <recommendedName>
        <fullName evidence="2">TauD/TfdA-like domain-containing protein</fullName>
    </recommendedName>
</protein>
<sequence length="423" mass="49295">QTNLTSERFIERIHSLLHCFYFYSSLLQDFWKNMLKFKWLLRADGPKCARFYSAKVGRILKNSKVASSMHINELKSIDQSQQPIIECRDKKYLAGSTSKNFPKTLPIYLHNEFKAIELSNQHNNILDIGANLRPILDDIFNHENKSAVLIKNLPITKTDHFHDFMKGCDYQPMTYESGSAYRASVNDLVYSASDEPPEFSIEPHNEMSYLSQFPQKIIFCCLSKASFGGESPIVFNRDLIKQLDSNIFDKFRTKGIRYSRNLKHQNNTNYITWQNTFFTDNKKEAENKMENQGFEWKWKSNGDVTIWYQLPAFFTQPHSGEEIWFNQATANHCTYYKSHPMFEGKEDLPPSEYPYHCCYGDGEEIEDDVIDHIRSVMWRNAMSLALFPGDVLILDNLLCQHSRIGYEGGERKVVVFLGEPINR</sequence>
<dbReference type="InterPro" id="IPR042098">
    <property type="entry name" value="TauD-like_sf"/>
</dbReference>
<keyword evidence="1" id="KW-0560">Oxidoreductase</keyword>
<dbReference type="InterPro" id="IPR050411">
    <property type="entry name" value="AlphaKG_dependent_hydroxylases"/>
</dbReference>
<dbReference type="PANTHER" id="PTHR10696">
    <property type="entry name" value="GAMMA-BUTYROBETAINE HYDROXYLASE-RELATED"/>
    <property type="match status" value="1"/>
</dbReference>
<evidence type="ECO:0000259" key="2">
    <source>
        <dbReference type="Pfam" id="PF02668"/>
    </source>
</evidence>
<evidence type="ECO:0000256" key="1">
    <source>
        <dbReference type="ARBA" id="ARBA00023002"/>
    </source>
</evidence>
<dbReference type="Pfam" id="PF02668">
    <property type="entry name" value="TauD"/>
    <property type="match status" value="1"/>
</dbReference>
<feature type="domain" description="TauD/TfdA-like" evidence="2">
    <location>
        <begin position="143"/>
        <end position="414"/>
    </location>
</feature>
<evidence type="ECO:0000313" key="3">
    <source>
        <dbReference type="EnsemblMetazoa" id="CLYHEMP003771.1"/>
    </source>
</evidence>
<dbReference type="SUPFAM" id="SSF51197">
    <property type="entry name" value="Clavaminate synthase-like"/>
    <property type="match status" value="1"/>
</dbReference>
<dbReference type="PANTHER" id="PTHR10696:SF21">
    <property type="entry name" value="TAUD_TFDA-LIKE DOMAIN-CONTAINING PROTEIN"/>
    <property type="match status" value="1"/>
</dbReference>
<dbReference type="InterPro" id="IPR003819">
    <property type="entry name" value="TauD/TfdA-like"/>
</dbReference>
<name>A0A7M5V529_9CNID</name>
<reference evidence="3" key="1">
    <citation type="submission" date="2021-01" db="UniProtKB">
        <authorList>
            <consortium name="EnsemblMetazoa"/>
        </authorList>
    </citation>
    <scope>IDENTIFICATION</scope>
</reference>